<feature type="transmembrane region" description="Helical" evidence="5">
    <location>
        <begin position="98"/>
        <end position="120"/>
    </location>
</feature>
<name>A0ABW5JFV9_9BACT</name>
<proteinExistence type="predicted"/>
<dbReference type="EMBL" id="JBHULI010000002">
    <property type="protein sequence ID" value="MFD2531136.1"/>
    <property type="molecule type" value="Genomic_DNA"/>
</dbReference>
<evidence type="ECO:0000256" key="2">
    <source>
        <dbReference type="ARBA" id="ARBA00022692"/>
    </source>
</evidence>
<keyword evidence="2 5" id="KW-0812">Transmembrane</keyword>
<evidence type="ECO:0000256" key="3">
    <source>
        <dbReference type="ARBA" id="ARBA00022989"/>
    </source>
</evidence>
<sequence length="125" mass="14490">MNTFFDPELHRYLIGSLFIFAGILHFVRPAFFMKIMPDYLPWHKPLVLISGFFEIAGGIGIMVPTLQIFSSWGLILLLLAVLPANITMFQKAHHKHGFSLYTLMLLLRLPLQFVLIWWVYWAGVL</sequence>
<feature type="transmembrane region" description="Helical" evidence="5">
    <location>
        <begin position="69"/>
        <end position="86"/>
    </location>
</feature>
<evidence type="ECO:0000313" key="7">
    <source>
        <dbReference type="Proteomes" id="UP001597460"/>
    </source>
</evidence>
<organism evidence="6 7">
    <name type="scientific">Gracilimonas halophila</name>
    <dbReference type="NCBI Taxonomy" id="1834464"/>
    <lineage>
        <taxon>Bacteria</taxon>
        <taxon>Pseudomonadati</taxon>
        <taxon>Balneolota</taxon>
        <taxon>Balneolia</taxon>
        <taxon>Balneolales</taxon>
        <taxon>Balneolaceae</taxon>
        <taxon>Gracilimonas</taxon>
    </lineage>
</organism>
<keyword evidence="3 5" id="KW-1133">Transmembrane helix</keyword>
<dbReference type="PANTHER" id="PTHR36974:SF1">
    <property type="entry name" value="DOXX FAMILY MEMBRANE PROTEIN"/>
    <property type="match status" value="1"/>
</dbReference>
<gene>
    <name evidence="6" type="ORF">ACFSVN_01605</name>
</gene>
<dbReference type="PANTHER" id="PTHR36974">
    <property type="entry name" value="MEMBRANE PROTEIN-RELATED"/>
    <property type="match status" value="1"/>
</dbReference>
<evidence type="ECO:0000256" key="1">
    <source>
        <dbReference type="ARBA" id="ARBA00004141"/>
    </source>
</evidence>
<dbReference type="Pfam" id="PF13564">
    <property type="entry name" value="DoxX_2"/>
    <property type="match status" value="1"/>
</dbReference>
<accession>A0ABW5JFV9</accession>
<evidence type="ECO:0000256" key="5">
    <source>
        <dbReference type="SAM" id="Phobius"/>
    </source>
</evidence>
<feature type="transmembrane region" description="Helical" evidence="5">
    <location>
        <begin position="45"/>
        <end position="63"/>
    </location>
</feature>
<feature type="transmembrane region" description="Helical" evidence="5">
    <location>
        <begin position="12"/>
        <end position="33"/>
    </location>
</feature>
<dbReference type="InterPro" id="IPR032808">
    <property type="entry name" value="DoxX"/>
</dbReference>
<comment type="subcellular location">
    <subcellularLocation>
        <location evidence="1">Membrane</location>
        <topology evidence="1">Multi-pass membrane protein</topology>
    </subcellularLocation>
</comment>
<keyword evidence="7" id="KW-1185">Reference proteome</keyword>
<comment type="caution">
    <text evidence="6">The sequence shown here is derived from an EMBL/GenBank/DDBJ whole genome shotgun (WGS) entry which is preliminary data.</text>
</comment>
<evidence type="ECO:0000313" key="6">
    <source>
        <dbReference type="EMBL" id="MFD2531136.1"/>
    </source>
</evidence>
<protein>
    <submittedName>
        <fullName evidence="6">DoxX family protein</fullName>
    </submittedName>
</protein>
<reference evidence="7" key="1">
    <citation type="journal article" date="2019" name="Int. J. Syst. Evol. Microbiol.">
        <title>The Global Catalogue of Microorganisms (GCM) 10K type strain sequencing project: providing services to taxonomists for standard genome sequencing and annotation.</title>
        <authorList>
            <consortium name="The Broad Institute Genomics Platform"/>
            <consortium name="The Broad Institute Genome Sequencing Center for Infectious Disease"/>
            <person name="Wu L."/>
            <person name="Ma J."/>
        </authorList>
    </citation>
    <scope>NUCLEOTIDE SEQUENCE [LARGE SCALE GENOMIC DNA]</scope>
    <source>
        <strain evidence="7">KCTC 52042</strain>
    </source>
</reference>
<dbReference type="Proteomes" id="UP001597460">
    <property type="component" value="Unassembled WGS sequence"/>
</dbReference>
<dbReference type="RefSeq" id="WP_390297611.1">
    <property type="nucleotide sequence ID" value="NZ_JBHULI010000002.1"/>
</dbReference>
<keyword evidence="4 5" id="KW-0472">Membrane</keyword>
<evidence type="ECO:0000256" key="4">
    <source>
        <dbReference type="ARBA" id="ARBA00023136"/>
    </source>
</evidence>